<dbReference type="PANTHER" id="PTHR37306">
    <property type="entry name" value="COLICIN V PRODUCTION PROTEIN"/>
    <property type="match status" value="1"/>
</dbReference>
<dbReference type="RefSeq" id="WP_186878737.1">
    <property type="nucleotide sequence ID" value="NZ_JACOPN010000006.1"/>
</dbReference>
<dbReference type="GO" id="GO:0016020">
    <property type="term" value="C:membrane"/>
    <property type="evidence" value="ECO:0007669"/>
    <property type="project" value="UniProtKB-SubCell"/>
</dbReference>
<gene>
    <name evidence="6" type="ORF">H8S55_09230</name>
</gene>
<evidence type="ECO:0000256" key="2">
    <source>
        <dbReference type="ARBA" id="ARBA00022692"/>
    </source>
</evidence>
<keyword evidence="2 5" id="KW-0812">Transmembrane</keyword>
<keyword evidence="3 5" id="KW-1133">Transmembrane helix</keyword>
<sequence>MSNVLDIIIIAVVAVAAWRGYRRGLVMTLCGFLAIFVALAGANIVSNALAGPVSQAIRPAVEHQIQSAFQQKADQTAQSAIDNGHSAANPTMEEAVRILKDSKIYQGFVEGFQKALNDGIVAATTNAARAISDYVARQIARTVLYVVAFVLILVLWTILSRVLDLAFKLPVLSTLNRWSGGVLGLCEGVVLVVIVGMLLKGGVLPEEVVEHSYLLKLL</sequence>
<accession>A0A8J6IWD4</accession>
<feature type="transmembrane region" description="Helical" evidence="5">
    <location>
        <begin position="178"/>
        <end position="199"/>
    </location>
</feature>
<keyword evidence="4 5" id="KW-0472">Membrane</keyword>
<dbReference type="InterPro" id="IPR003825">
    <property type="entry name" value="Colicin-V_CvpA"/>
</dbReference>
<evidence type="ECO:0000256" key="3">
    <source>
        <dbReference type="ARBA" id="ARBA00022989"/>
    </source>
</evidence>
<comment type="subcellular location">
    <subcellularLocation>
        <location evidence="1">Membrane</location>
        <topology evidence="1">Multi-pass membrane protein</topology>
    </subcellularLocation>
</comment>
<dbReference type="PANTHER" id="PTHR37306:SF1">
    <property type="entry name" value="COLICIN V PRODUCTION PROTEIN"/>
    <property type="match status" value="1"/>
</dbReference>
<comment type="caution">
    <text evidence="6">The sequence shown here is derived from an EMBL/GenBank/DDBJ whole genome shotgun (WGS) entry which is preliminary data.</text>
</comment>
<evidence type="ECO:0000313" key="7">
    <source>
        <dbReference type="Proteomes" id="UP000602260"/>
    </source>
</evidence>
<organism evidence="6 7">
    <name type="scientific">Flintibacter faecis</name>
    <dbReference type="NCBI Taxonomy" id="2763047"/>
    <lineage>
        <taxon>Bacteria</taxon>
        <taxon>Bacillati</taxon>
        <taxon>Bacillota</taxon>
        <taxon>Clostridia</taxon>
        <taxon>Eubacteriales</taxon>
        <taxon>Flintibacter</taxon>
    </lineage>
</organism>
<evidence type="ECO:0000256" key="1">
    <source>
        <dbReference type="ARBA" id="ARBA00004141"/>
    </source>
</evidence>
<proteinExistence type="predicted"/>
<dbReference type="AlphaFoldDB" id="A0A8J6IWD4"/>
<keyword evidence="7" id="KW-1185">Reference proteome</keyword>
<evidence type="ECO:0000256" key="5">
    <source>
        <dbReference type="SAM" id="Phobius"/>
    </source>
</evidence>
<dbReference type="Pfam" id="PF02674">
    <property type="entry name" value="Colicin_V"/>
    <property type="match status" value="2"/>
</dbReference>
<dbReference type="GO" id="GO:0009403">
    <property type="term" value="P:toxin biosynthetic process"/>
    <property type="evidence" value="ECO:0007669"/>
    <property type="project" value="InterPro"/>
</dbReference>
<dbReference type="Proteomes" id="UP000602260">
    <property type="component" value="Unassembled WGS sequence"/>
</dbReference>
<name>A0A8J6IWD4_9FIRM</name>
<protein>
    <submittedName>
        <fullName evidence="6">CvpA family protein</fullName>
    </submittedName>
</protein>
<evidence type="ECO:0000256" key="4">
    <source>
        <dbReference type="ARBA" id="ARBA00023136"/>
    </source>
</evidence>
<feature type="transmembrane region" description="Helical" evidence="5">
    <location>
        <begin position="139"/>
        <end position="158"/>
    </location>
</feature>
<reference evidence="6" key="1">
    <citation type="submission" date="2020-08" db="EMBL/GenBank/DDBJ databases">
        <title>Genome public.</title>
        <authorList>
            <person name="Liu C."/>
            <person name="Sun Q."/>
        </authorList>
    </citation>
    <scope>NUCLEOTIDE SEQUENCE</scope>
    <source>
        <strain evidence="6">BX5</strain>
    </source>
</reference>
<evidence type="ECO:0000313" key="6">
    <source>
        <dbReference type="EMBL" id="MBC5717499.1"/>
    </source>
</evidence>
<feature type="transmembrane region" description="Helical" evidence="5">
    <location>
        <begin position="26"/>
        <end position="50"/>
    </location>
</feature>
<dbReference type="EMBL" id="JACOPN010000006">
    <property type="protein sequence ID" value="MBC5717499.1"/>
    <property type="molecule type" value="Genomic_DNA"/>
</dbReference>